<dbReference type="AlphaFoldDB" id="A0AAW2LJM0"/>
<accession>A0AAW2LJM0</accession>
<reference evidence="3" key="2">
    <citation type="journal article" date="2024" name="Plant">
        <title>Genomic evolution and insights into agronomic trait innovations of Sesamum species.</title>
        <authorList>
            <person name="Miao H."/>
            <person name="Wang L."/>
            <person name="Qu L."/>
            <person name="Liu H."/>
            <person name="Sun Y."/>
            <person name="Le M."/>
            <person name="Wang Q."/>
            <person name="Wei S."/>
            <person name="Zheng Y."/>
            <person name="Lin W."/>
            <person name="Duan Y."/>
            <person name="Cao H."/>
            <person name="Xiong S."/>
            <person name="Wang X."/>
            <person name="Wei L."/>
            <person name="Li C."/>
            <person name="Ma Q."/>
            <person name="Ju M."/>
            <person name="Zhao R."/>
            <person name="Li G."/>
            <person name="Mu C."/>
            <person name="Tian Q."/>
            <person name="Mei H."/>
            <person name="Zhang T."/>
            <person name="Gao T."/>
            <person name="Zhang H."/>
        </authorList>
    </citation>
    <scope>NUCLEOTIDE SEQUENCE</scope>
    <source>
        <strain evidence="3">G01</strain>
    </source>
</reference>
<name>A0AAW2LJM0_9LAMI</name>
<dbReference type="EMBL" id="JACGWK010000013">
    <property type="protein sequence ID" value="KAL0319325.1"/>
    <property type="molecule type" value="Genomic_DNA"/>
</dbReference>
<dbReference type="GO" id="GO:0055028">
    <property type="term" value="C:cortical microtubule"/>
    <property type="evidence" value="ECO:0007669"/>
    <property type="project" value="TreeGrafter"/>
</dbReference>
<keyword evidence="1" id="KW-0175">Coiled coil</keyword>
<evidence type="ECO:0000256" key="1">
    <source>
        <dbReference type="ARBA" id="ARBA00023054"/>
    </source>
</evidence>
<feature type="compositionally biased region" description="Polar residues" evidence="2">
    <location>
        <begin position="184"/>
        <end position="199"/>
    </location>
</feature>
<dbReference type="PANTHER" id="PTHR31342">
    <property type="entry name" value="PROTEIN CHUP1, CHLOROPLASTIC"/>
    <property type="match status" value="1"/>
</dbReference>
<feature type="region of interest" description="Disordered" evidence="2">
    <location>
        <begin position="99"/>
        <end position="140"/>
    </location>
</feature>
<feature type="compositionally biased region" description="Polar residues" evidence="2">
    <location>
        <begin position="214"/>
        <end position="236"/>
    </location>
</feature>
<dbReference type="GO" id="GO:0072699">
    <property type="term" value="P:protein localization to cortical microtubule cytoskeleton"/>
    <property type="evidence" value="ECO:0007669"/>
    <property type="project" value="TreeGrafter"/>
</dbReference>
<dbReference type="InterPro" id="IPR040265">
    <property type="entry name" value="CHUP1/IPGA1-like"/>
</dbReference>
<dbReference type="PANTHER" id="PTHR31342:SF4">
    <property type="entry name" value="ACTIN BINDING PROTEIN FAMILY"/>
    <property type="match status" value="1"/>
</dbReference>
<comment type="caution">
    <text evidence="3">The sequence shown here is derived from an EMBL/GenBank/DDBJ whole genome shotgun (WGS) entry which is preliminary data.</text>
</comment>
<evidence type="ECO:0000313" key="3">
    <source>
        <dbReference type="EMBL" id="KAL0319325.1"/>
    </source>
</evidence>
<feature type="compositionally biased region" description="Polar residues" evidence="2">
    <location>
        <begin position="103"/>
        <end position="115"/>
    </location>
</feature>
<feature type="region of interest" description="Disordered" evidence="2">
    <location>
        <begin position="184"/>
        <end position="237"/>
    </location>
</feature>
<reference evidence="3" key="1">
    <citation type="submission" date="2020-06" db="EMBL/GenBank/DDBJ databases">
        <authorList>
            <person name="Li T."/>
            <person name="Hu X."/>
            <person name="Zhang T."/>
            <person name="Song X."/>
            <person name="Zhang H."/>
            <person name="Dai N."/>
            <person name="Sheng W."/>
            <person name="Hou X."/>
            <person name="Wei L."/>
        </authorList>
    </citation>
    <scope>NUCLEOTIDE SEQUENCE</scope>
    <source>
        <strain evidence="3">G01</strain>
        <tissue evidence="3">Leaf</tissue>
    </source>
</reference>
<sequence>METKLYNLKIESLQADNRLLQAQVADYAKVVAELEAAKAKIKLLRKKLRSDAEQNREHILSLQERVMKLRDPETKAVEVDQDVEMQLKIRKELEEELEEMRSSNDSLKLENSQLAQKLPGPGKTTARDLSKSLSPKSEEKAKQLILEYANREGSGDKGLNISDFDSDQWSTSQASYLTDSEISFTRSKSTPGQSSSCSRRTSDDGSLSIFRTIDSINDDGSSPSIQPQHDAQNAANTELVKYAEALKNSRGKSSFRRRSASLSSF</sequence>
<feature type="compositionally biased region" description="Basic and acidic residues" evidence="2">
    <location>
        <begin position="125"/>
        <end position="140"/>
    </location>
</feature>
<evidence type="ECO:0000256" key="2">
    <source>
        <dbReference type="SAM" id="MobiDB-lite"/>
    </source>
</evidence>
<protein>
    <submittedName>
        <fullName evidence="3">Protein CHUP1, chloroplastic</fullName>
    </submittedName>
</protein>
<organism evidence="3">
    <name type="scientific">Sesamum angustifolium</name>
    <dbReference type="NCBI Taxonomy" id="2727405"/>
    <lineage>
        <taxon>Eukaryota</taxon>
        <taxon>Viridiplantae</taxon>
        <taxon>Streptophyta</taxon>
        <taxon>Embryophyta</taxon>
        <taxon>Tracheophyta</taxon>
        <taxon>Spermatophyta</taxon>
        <taxon>Magnoliopsida</taxon>
        <taxon>eudicotyledons</taxon>
        <taxon>Gunneridae</taxon>
        <taxon>Pentapetalae</taxon>
        <taxon>asterids</taxon>
        <taxon>lamiids</taxon>
        <taxon>Lamiales</taxon>
        <taxon>Pedaliaceae</taxon>
        <taxon>Sesamum</taxon>
    </lineage>
</organism>
<proteinExistence type="predicted"/>
<gene>
    <name evidence="3" type="ORF">Sangu_2088700</name>
</gene>